<evidence type="ECO:0000256" key="1">
    <source>
        <dbReference type="ARBA" id="ARBA00004173"/>
    </source>
</evidence>
<name>A0A9X0A6W7_9CNID</name>
<protein>
    <recommendedName>
        <fullName evidence="7">Large ribosomal subunit protein uL14m</fullName>
    </recommendedName>
    <alternativeName>
        <fullName evidence="8">39S ribosomal protein L14, mitochondrial</fullName>
    </alternativeName>
</protein>
<dbReference type="CDD" id="cd00337">
    <property type="entry name" value="Ribosomal_uL14"/>
    <property type="match status" value="1"/>
</dbReference>
<evidence type="ECO:0000256" key="8">
    <source>
        <dbReference type="ARBA" id="ARBA00042938"/>
    </source>
</evidence>
<evidence type="ECO:0000313" key="9">
    <source>
        <dbReference type="EMBL" id="KAJ7394115.1"/>
    </source>
</evidence>
<dbReference type="HAMAP" id="MF_01367">
    <property type="entry name" value="Ribosomal_uL14"/>
    <property type="match status" value="1"/>
</dbReference>
<dbReference type="InterPro" id="IPR000218">
    <property type="entry name" value="Ribosomal_uL14"/>
</dbReference>
<keyword evidence="5" id="KW-0496">Mitochondrion</keyword>
<evidence type="ECO:0000256" key="7">
    <source>
        <dbReference type="ARBA" id="ARBA00040118"/>
    </source>
</evidence>
<evidence type="ECO:0000256" key="6">
    <source>
        <dbReference type="ARBA" id="ARBA00023274"/>
    </source>
</evidence>
<dbReference type="GO" id="GO:0005840">
    <property type="term" value="C:ribosome"/>
    <property type="evidence" value="ECO:0007669"/>
    <property type="project" value="UniProtKB-KW"/>
</dbReference>
<dbReference type="Gene3D" id="2.40.150.20">
    <property type="entry name" value="Ribosomal protein L14"/>
    <property type="match status" value="1"/>
</dbReference>
<dbReference type="FunFam" id="2.40.150.20:FF:000018">
    <property type="entry name" value="Ribosomal protein L14, putative"/>
    <property type="match status" value="1"/>
</dbReference>
<dbReference type="AlphaFoldDB" id="A0A9X0A6W7"/>
<dbReference type="InterPro" id="IPR036853">
    <property type="entry name" value="Ribosomal_uL14_sf"/>
</dbReference>
<dbReference type="OrthoDB" id="274765at2759"/>
<reference evidence="9" key="1">
    <citation type="submission" date="2023-01" db="EMBL/GenBank/DDBJ databases">
        <title>Genome assembly of the deep-sea coral Lophelia pertusa.</title>
        <authorList>
            <person name="Herrera S."/>
            <person name="Cordes E."/>
        </authorList>
    </citation>
    <scope>NUCLEOTIDE SEQUENCE</scope>
    <source>
        <strain evidence="9">USNM1676648</strain>
        <tissue evidence="9">Polyp</tissue>
    </source>
</reference>
<gene>
    <name evidence="9" type="primary">MRPL14</name>
    <name evidence="9" type="ORF">OS493_003793</name>
</gene>
<dbReference type="SUPFAM" id="SSF50193">
    <property type="entry name" value="Ribosomal protein L14"/>
    <property type="match status" value="1"/>
</dbReference>
<comment type="caution">
    <text evidence="9">The sequence shown here is derived from an EMBL/GenBank/DDBJ whole genome shotgun (WGS) entry which is preliminary data.</text>
</comment>
<keyword evidence="10" id="KW-1185">Reference proteome</keyword>
<evidence type="ECO:0000256" key="5">
    <source>
        <dbReference type="ARBA" id="ARBA00023128"/>
    </source>
</evidence>
<evidence type="ECO:0000313" key="10">
    <source>
        <dbReference type="Proteomes" id="UP001163046"/>
    </source>
</evidence>
<dbReference type="GO" id="GO:0005739">
    <property type="term" value="C:mitochondrion"/>
    <property type="evidence" value="ECO:0007669"/>
    <property type="project" value="UniProtKB-SubCell"/>
</dbReference>
<keyword evidence="3" id="KW-0809">Transit peptide</keyword>
<dbReference type="PANTHER" id="PTHR21037:SF3">
    <property type="entry name" value="LARGE RIBOSOMAL SUBUNIT PROTEIN UL14M"/>
    <property type="match status" value="1"/>
</dbReference>
<dbReference type="GO" id="GO:0006412">
    <property type="term" value="P:translation"/>
    <property type="evidence" value="ECO:0007669"/>
    <property type="project" value="InterPro"/>
</dbReference>
<keyword evidence="6" id="KW-0687">Ribonucleoprotein</keyword>
<dbReference type="GO" id="GO:0003735">
    <property type="term" value="F:structural constituent of ribosome"/>
    <property type="evidence" value="ECO:0007669"/>
    <property type="project" value="InterPro"/>
</dbReference>
<evidence type="ECO:0000256" key="2">
    <source>
        <dbReference type="ARBA" id="ARBA00010745"/>
    </source>
</evidence>
<evidence type="ECO:0000256" key="4">
    <source>
        <dbReference type="ARBA" id="ARBA00022980"/>
    </source>
</evidence>
<keyword evidence="4 9" id="KW-0689">Ribosomal protein</keyword>
<dbReference type="Pfam" id="PF00238">
    <property type="entry name" value="Ribosomal_L14"/>
    <property type="match status" value="1"/>
</dbReference>
<dbReference type="PANTHER" id="PTHR21037">
    <property type="entry name" value="39S RIBOSOMAL PROTEIN L14, MITOCHONDRIAL"/>
    <property type="match status" value="1"/>
</dbReference>
<dbReference type="GO" id="GO:1990904">
    <property type="term" value="C:ribonucleoprotein complex"/>
    <property type="evidence" value="ECO:0007669"/>
    <property type="project" value="UniProtKB-KW"/>
</dbReference>
<dbReference type="Proteomes" id="UP001163046">
    <property type="component" value="Unassembled WGS sequence"/>
</dbReference>
<proteinExistence type="inferred from homology"/>
<comment type="subcellular location">
    <subcellularLocation>
        <location evidence="1">Mitochondrion</location>
    </subcellularLocation>
</comment>
<sequence>MAGKMASLLKVASQTFCSNGALKSLFIPGSTPLFTQTRQIWNTHMPGKKVWFECSPIVQFLPGFIQKRNITLLTAFKVVDNSSLGKRVKKNRKPYLIGFYGNRKTADPGDVIRVAIAGKTNKAIVIGTRKTKHHTVPRFDNNCIVLVDENLAPLGTRIKAPIPTMLRKRQEKLSKVLALATRFI</sequence>
<dbReference type="SMART" id="SM01374">
    <property type="entry name" value="Ribosomal_L14"/>
    <property type="match status" value="1"/>
</dbReference>
<evidence type="ECO:0000256" key="3">
    <source>
        <dbReference type="ARBA" id="ARBA00022946"/>
    </source>
</evidence>
<organism evidence="9 10">
    <name type="scientific">Desmophyllum pertusum</name>
    <dbReference type="NCBI Taxonomy" id="174260"/>
    <lineage>
        <taxon>Eukaryota</taxon>
        <taxon>Metazoa</taxon>
        <taxon>Cnidaria</taxon>
        <taxon>Anthozoa</taxon>
        <taxon>Hexacorallia</taxon>
        <taxon>Scleractinia</taxon>
        <taxon>Caryophylliina</taxon>
        <taxon>Caryophylliidae</taxon>
        <taxon>Desmophyllum</taxon>
    </lineage>
</organism>
<comment type="similarity">
    <text evidence="2">Belongs to the universal ribosomal protein uL14 family.</text>
</comment>
<accession>A0A9X0A6W7</accession>
<dbReference type="EMBL" id="MU825397">
    <property type="protein sequence ID" value="KAJ7394115.1"/>
    <property type="molecule type" value="Genomic_DNA"/>
</dbReference>